<dbReference type="Proteomes" id="UP000606786">
    <property type="component" value="Unassembled WGS sequence"/>
</dbReference>
<keyword evidence="3" id="KW-1185">Reference proteome</keyword>
<evidence type="ECO:0000313" key="2">
    <source>
        <dbReference type="EMBL" id="CAD6993195.1"/>
    </source>
</evidence>
<feature type="non-terminal residue" evidence="2">
    <location>
        <position position="57"/>
    </location>
</feature>
<evidence type="ECO:0000313" key="3">
    <source>
        <dbReference type="Proteomes" id="UP000606786"/>
    </source>
</evidence>
<feature type="region of interest" description="Disordered" evidence="1">
    <location>
        <begin position="1"/>
        <end position="57"/>
    </location>
</feature>
<name>A0A811U7F6_CERCA</name>
<evidence type="ECO:0000256" key="1">
    <source>
        <dbReference type="SAM" id="MobiDB-lite"/>
    </source>
</evidence>
<sequence>AKVEGCSRTRCNNPSVTKPIRPNSETVQSKVDKSEKVKNNESNKNNYNDCWPCSEVQ</sequence>
<organism evidence="2 3">
    <name type="scientific">Ceratitis capitata</name>
    <name type="common">Mediterranean fruit fly</name>
    <name type="synonym">Tephritis capitata</name>
    <dbReference type="NCBI Taxonomy" id="7213"/>
    <lineage>
        <taxon>Eukaryota</taxon>
        <taxon>Metazoa</taxon>
        <taxon>Ecdysozoa</taxon>
        <taxon>Arthropoda</taxon>
        <taxon>Hexapoda</taxon>
        <taxon>Insecta</taxon>
        <taxon>Pterygota</taxon>
        <taxon>Neoptera</taxon>
        <taxon>Endopterygota</taxon>
        <taxon>Diptera</taxon>
        <taxon>Brachycera</taxon>
        <taxon>Muscomorpha</taxon>
        <taxon>Tephritoidea</taxon>
        <taxon>Tephritidae</taxon>
        <taxon>Ceratitis</taxon>
        <taxon>Ceratitis</taxon>
    </lineage>
</organism>
<proteinExistence type="predicted"/>
<feature type="compositionally biased region" description="Basic and acidic residues" evidence="1">
    <location>
        <begin position="30"/>
        <end position="41"/>
    </location>
</feature>
<gene>
    <name evidence="2" type="ORF">CCAP1982_LOCUS2017</name>
</gene>
<dbReference type="AlphaFoldDB" id="A0A811U7F6"/>
<feature type="non-terminal residue" evidence="2">
    <location>
        <position position="1"/>
    </location>
</feature>
<dbReference type="EMBL" id="CAJHJT010000001">
    <property type="protein sequence ID" value="CAD6993195.1"/>
    <property type="molecule type" value="Genomic_DNA"/>
</dbReference>
<comment type="caution">
    <text evidence="2">The sequence shown here is derived from an EMBL/GenBank/DDBJ whole genome shotgun (WGS) entry which is preliminary data.</text>
</comment>
<protein>
    <submittedName>
        <fullName evidence="2">(Mediterranean fruit fly) hypothetical protein</fullName>
    </submittedName>
</protein>
<reference evidence="2" key="1">
    <citation type="submission" date="2020-11" db="EMBL/GenBank/DDBJ databases">
        <authorList>
            <person name="Whitehead M."/>
        </authorList>
    </citation>
    <scope>NUCLEOTIDE SEQUENCE</scope>
    <source>
        <strain evidence="2">EGII</strain>
    </source>
</reference>
<accession>A0A811U7F6</accession>